<dbReference type="EMBL" id="LT554591">
    <property type="protein sequence ID" value="SAM06498.1"/>
    <property type="molecule type" value="Genomic_DNA"/>
</dbReference>
<name>A0A168RCG8_ABSGL</name>
<proteinExistence type="predicted"/>
<gene>
    <name evidence="2" type="primary">ABSGL_12387.1 scaffold 12745</name>
</gene>
<feature type="region of interest" description="Disordered" evidence="1">
    <location>
        <begin position="1"/>
        <end position="40"/>
    </location>
</feature>
<dbReference type="InParanoid" id="A0A168RCG8"/>
<organism evidence="2">
    <name type="scientific">Absidia glauca</name>
    <name type="common">Pin mould</name>
    <dbReference type="NCBI Taxonomy" id="4829"/>
    <lineage>
        <taxon>Eukaryota</taxon>
        <taxon>Fungi</taxon>
        <taxon>Fungi incertae sedis</taxon>
        <taxon>Mucoromycota</taxon>
        <taxon>Mucoromycotina</taxon>
        <taxon>Mucoromycetes</taxon>
        <taxon>Mucorales</taxon>
        <taxon>Cunninghamellaceae</taxon>
        <taxon>Absidia</taxon>
    </lineage>
</organism>
<sequence length="110" mass="12158">MTTTTNERTNERSFSPPLSTLIDYDDHDDDNDDDDDDDDSPTALYHNIRLFLSQCTIFDLISASITTDAFGTVDLLSSPPSSRSLHYISHFMASPAHSLVAFLPPLGHIA</sequence>
<reference evidence="2" key="1">
    <citation type="submission" date="2016-04" db="EMBL/GenBank/DDBJ databases">
        <authorList>
            <person name="Evans L.H."/>
            <person name="Alamgir A."/>
            <person name="Owens N."/>
            <person name="Weber N.D."/>
            <person name="Virtaneva K."/>
            <person name="Barbian K."/>
            <person name="Babar A."/>
            <person name="Rosenke K."/>
        </authorList>
    </citation>
    <scope>NUCLEOTIDE SEQUENCE [LARGE SCALE GENOMIC DNA]</scope>
    <source>
        <strain evidence="2">CBS 101.48</strain>
    </source>
</reference>
<protein>
    <submittedName>
        <fullName evidence="2">Uncharacterized protein</fullName>
    </submittedName>
</protein>
<evidence type="ECO:0000313" key="3">
    <source>
        <dbReference type="Proteomes" id="UP000078561"/>
    </source>
</evidence>
<evidence type="ECO:0000256" key="1">
    <source>
        <dbReference type="SAM" id="MobiDB-lite"/>
    </source>
</evidence>
<accession>A0A168RCG8</accession>
<keyword evidence="3" id="KW-1185">Reference proteome</keyword>
<dbReference type="AlphaFoldDB" id="A0A168RCG8"/>
<evidence type="ECO:0000313" key="2">
    <source>
        <dbReference type="EMBL" id="SAM06498.1"/>
    </source>
</evidence>
<dbReference type="Proteomes" id="UP000078561">
    <property type="component" value="Unassembled WGS sequence"/>
</dbReference>
<feature type="compositionally biased region" description="Acidic residues" evidence="1">
    <location>
        <begin position="23"/>
        <end position="40"/>
    </location>
</feature>